<evidence type="ECO:0000313" key="5">
    <source>
        <dbReference type="Proteomes" id="UP001178508"/>
    </source>
</evidence>
<feature type="region of interest" description="Disordered" evidence="1">
    <location>
        <begin position="331"/>
        <end position="352"/>
    </location>
</feature>
<evidence type="ECO:0000256" key="3">
    <source>
        <dbReference type="SAM" id="SignalP"/>
    </source>
</evidence>
<accession>A0AAV1EYA3</accession>
<keyword evidence="2" id="KW-0472">Membrane</keyword>
<feature type="compositionally biased region" description="Basic and acidic residues" evidence="1">
    <location>
        <begin position="343"/>
        <end position="352"/>
    </location>
</feature>
<feature type="transmembrane region" description="Helical" evidence="2">
    <location>
        <begin position="289"/>
        <end position="309"/>
    </location>
</feature>
<keyword evidence="2" id="KW-0812">Transmembrane</keyword>
<feature type="chain" id="PRO_5043538882" evidence="3">
    <location>
        <begin position="20"/>
        <end position="352"/>
    </location>
</feature>
<evidence type="ECO:0000313" key="4">
    <source>
        <dbReference type="EMBL" id="CAJ1053521.1"/>
    </source>
</evidence>
<dbReference type="AlphaFoldDB" id="A0AAV1EYA3"/>
<name>A0AAV1EYA3_XYRNO</name>
<protein>
    <submittedName>
        <fullName evidence="4">Uncharacterized protein LOC114468322 isoform X3</fullName>
    </submittedName>
</protein>
<evidence type="ECO:0000256" key="2">
    <source>
        <dbReference type="SAM" id="Phobius"/>
    </source>
</evidence>
<dbReference type="EMBL" id="OY660866">
    <property type="protein sequence ID" value="CAJ1053521.1"/>
    <property type="molecule type" value="Genomic_DNA"/>
</dbReference>
<keyword evidence="3" id="KW-0732">Signal</keyword>
<sequence length="352" mass="39604">MIWLIALLILGLVAAPASPEIIEPGPDSGIVLRDQPGLLITDCRLHTQKVFVRLNPKEVLKKNVPDLLSTATREATTPLQAHFAYTLGSAVPIYVNPEDREIAFLINLPIIASGSIYRLKDVVNVGFWKEDAHLQIQTPPVVAYHDSNPDLYLAPNLRMCTRTKDIHYLCPSKPFVWDSTNGLCGLTPMVADTKCPTTARHRSQVTVTQAERVGHRWLVNTPTKTAIVNYDQHDTATRISLLDQTMWIEYAGTQIIDLTPVDDVLIDIRSQEKSPLQPIVYVWSTPDTLLAAAIVLGYLLTFGLTFIYVKRGKALQYKIDHCVTRLRLRRQPETEQEVEQPEEDKVSHMLEV</sequence>
<evidence type="ECO:0000256" key="1">
    <source>
        <dbReference type="SAM" id="MobiDB-lite"/>
    </source>
</evidence>
<gene>
    <name evidence="4" type="ORF">XNOV1_A010082</name>
</gene>
<keyword evidence="2" id="KW-1133">Transmembrane helix</keyword>
<organism evidence="4 5">
    <name type="scientific">Xyrichtys novacula</name>
    <name type="common">Pearly razorfish</name>
    <name type="synonym">Hemipteronotus novacula</name>
    <dbReference type="NCBI Taxonomy" id="13765"/>
    <lineage>
        <taxon>Eukaryota</taxon>
        <taxon>Metazoa</taxon>
        <taxon>Chordata</taxon>
        <taxon>Craniata</taxon>
        <taxon>Vertebrata</taxon>
        <taxon>Euteleostomi</taxon>
        <taxon>Actinopterygii</taxon>
        <taxon>Neopterygii</taxon>
        <taxon>Teleostei</taxon>
        <taxon>Neoteleostei</taxon>
        <taxon>Acanthomorphata</taxon>
        <taxon>Eupercaria</taxon>
        <taxon>Labriformes</taxon>
        <taxon>Labridae</taxon>
        <taxon>Xyrichtys</taxon>
    </lineage>
</organism>
<feature type="signal peptide" evidence="3">
    <location>
        <begin position="1"/>
        <end position="19"/>
    </location>
</feature>
<keyword evidence="5" id="KW-1185">Reference proteome</keyword>
<reference evidence="4" key="1">
    <citation type="submission" date="2023-08" db="EMBL/GenBank/DDBJ databases">
        <authorList>
            <person name="Alioto T."/>
            <person name="Alioto T."/>
            <person name="Gomez Garrido J."/>
        </authorList>
    </citation>
    <scope>NUCLEOTIDE SEQUENCE</scope>
</reference>
<dbReference type="Proteomes" id="UP001178508">
    <property type="component" value="Chromosome 3"/>
</dbReference>
<proteinExistence type="predicted"/>